<dbReference type="GeneID" id="92854148"/>
<dbReference type="InterPro" id="IPR032710">
    <property type="entry name" value="NTF2-like_dom_sf"/>
</dbReference>
<reference evidence="1 2" key="1">
    <citation type="submission" date="2017-06" db="EMBL/GenBank/DDBJ databases">
        <title>Genome sequence of Bacillus sonorensis strain SRCM101395.</title>
        <authorList>
            <person name="Cho S.H."/>
        </authorList>
    </citation>
    <scope>NUCLEOTIDE SEQUENCE [LARGE SCALE GENOMIC DNA]</scope>
    <source>
        <strain evidence="1 2">SRCM101395</strain>
    </source>
</reference>
<evidence type="ECO:0000313" key="2">
    <source>
        <dbReference type="Proteomes" id="UP000196877"/>
    </source>
</evidence>
<organism evidence="1 2">
    <name type="scientific">Bacillus sonorensis</name>
    <dbReference type="NCBI Taxonomy" id="119858"/>
    <lineage>
        <taxon>Bacteria</taxon>
        <taxon>Bacillati</taxon>
        <taxon>Bacillota</taxon>
        <taxon>Bacilli</taxon>
        <taxon>Bacillales</taxon>
        <taxon>Bacillaceae</taxon>
        <taxon>Bacillus</taxon>
    </lineage>
</organism>
<accession>A0ABM6LGB9</accession>
<gene>
    <name evidence="1" type="ORF">S101395_01825</name>
</gene>
<protein>
    <submittedName>
        <fullName evidence="1">Uncharacterized protein</fullName>
    </submittedName>
</protein>
<dbReference type="SUPFAM" id="SSF54427">
    <property type="entry name" value="NTF2-like"/>
    <property type="match status" value="1"/>
</dbReference>
<dbReference type="RefSeq" id="WP_006637589.1">
    <property type="nucleotide sequence ID" value="NZ_BORD01000003.1"/>
</dbReference>
<name>A0ABM6LGB9_9BACI</name>
<proteinExistence type="predicted"/>
<dbReference type="EMBL" id="CP021920">
    <property type="protein sequence ID" value="ASB88334.1"/>
    <property type="molecule type" value="Genomic_DNA"/>
</dbReference>
<sequence>MFFFKKKARVTEQKVRELVQQLEKAYINKDIEKLTSIFHPDNRHISFLNHAGLMMTFQIYDIQSDIMNIDILHLSEKDATFTYTRKHLYTCLNQNDENGDNPNNITSYYVQIEADGNSIWITRYSKYSELFLNTEGEILPQEQAVVPAGAQFFERMKRFIHQFQLDGFQPATYLLYSDSEFLGYYPEKERFLYVTTEKFTIDYFKEMAASSIAEHTETYLHQNNLEFGEIVEKKENYSIIETKFLEDSRLQHELVLSILAPDGFFMLRYLKNNHGPIEQEMRQSWIHQMQGAATRINQE</sequence>
<keyword evidence="2" id="KW-1185">Reference proteome</keyword>
<evidence type="ECO:0000313" key="1">
    <source>
        <dbReference type="EMBL" id="ASB88334.1"/>
    </source>
</evidence>
<dbReference type="Proteomes" id="UP000196877">
    <property type="component" value="Chromosome"/>
</dbReference>